<feature type="compositionally biased region" description="Polar residues" evidence="1">
    <location>
        <begin position="253"/>
        <end position="265"/>
    </location>
</feature>
<dbReference type="EMBL" id="MIGC01005557">
    <property type="protein sequence ID" value="PHJ16817.1"/>
    <property type="molecule type" value="Genomic_DNA"/>
</dbReference>
<evidence type="ECO:0000256" key="1">
    <source>
        <dbReference type="SAM" id="MobiDB-lite"/>
    </source>
</evidence>
<accession>A0A2C6KGZ6</accession>
<feature type="region of interest" description="Disordered" evidence="1">
    <location>
        <begin position="245"/>
        <end position="302"/>
    </location>
</feature>
<reference evidence="2 3" key="1">
    <citation type="journal article" date="2017" name="Int. J. Parasitol.">
        <title>The genome of the protozoan parasite Cystoisospora suis and a reverse vaccinology approach to identify vaccine candidates.</title>
        <authorList>
            <person name="Palmieri N."/>
            <person name="Shrestha A."/>
            <person name="Ruttkowski B."/>
            <person name="Beck T."/>
            <person name="Vogl C."/>
            <person name="Tomley F."/>
            <person name="Blake D.P."/>
            <person name="Joachim A."/>
        </authorList>
    </citation>
    <scope>NUCLEOTIDE SEQUENCE [LARGE SCALE GENOMIC DNA]</scope>
    <source>
        <strain evidence="2 3">Wien I</strain>
    </source>
</reference>
<protein>
    <submittedName>
        <fullName evidence="2">Uncharacterized protein</fullName>
    </submittedName>
</protein>
<keyword evidence="3" id="KW-1185">Reference proteome</keyword>
<dbReference type="Proteomes" id="UP000221165">
    <property type="component" value="Unassembled WGS sequence"/>
</dbReference>
<evidence type="ECO:0000313" key="2">
    <source>
        <dbReference type="EMBL" id="PHJ16817.1"/>
    </source>
</evidence>
<gene>
    <name evidence="2" type="ORF">CSUI_009364</name>
</gene>
<feature type="region of interest" description="Disordered" evidence="1">
    <location>
        <begin position="1"/>
        <end position="29"/>
    </location>
</feature>
<name>A0A2C6KGZ6_9APIC</name>
<dbReference type="RefSeq" id="XP_067918542.1">
    <property type="nucleotide sequence ID" value="XM_068069480.1"/>
</dbReference>
<sequence length="302" mass="33455">MGNVLSLEPRKGPYKPVIGVGKDGPGEPRKLTADDMQWRYYVKTYKEGDPELPEDPDFPRRLMEKAQDVDWAHRSQAEGTYVYYPDRSRPKMWVGQYRCLNPGDILCSPDGCPLADFAGCTPPTEAPHGEAVANPLGCGIVQACFPEDMKESEEQRMHYIPGGVSYLPSKTAEKEVRLSELMLQHNVREQMRVATGTQFCHQNLTGRLDFAQQFYSNDLPTTIPMTRSYPGTTPPANLPYTPLLPHATPGSALPQQMYSGAGSTPSIPPAPRPQFGPPILPARQQVQLPQPPQASPSMQTSY</sequence>
<comment type="caution">
    <text evidence="2">The sequence shown here is derived from an EMBL/GenBank/DDBJ whole genome shotgun (WGS) entry which is preliminary data.</text>
</comment>
<evidence type="ECO:0000313" key="3">
    <source>
        <dbReference type="Proteomes" id="UP000221165"/>
    </source>
</evidence>
<dbReference type="GeneID" id="94432691"/>
<dbReference type="OrthoDB" id="328846at2759"/>
<dbReference type="VEuPathDB" id="ToxoDB:CSUI_009364"/>
<dbReference type="AlphaFoldDB" id="A0A2C6KGZ6"/>
<feature type="compositionally biased region" description="Pro residues" evidence="1">
    <location>
        <begin position="266"/>
        <end position="280"/>
    </location>
</feature>
<proteinExistence type="predicted"/>
<organism evidence="2 3">
    <name type="scientific">Cystoisospora suis</name>
    <dbReference type="NCBI Taxonomy" id="483139"/>
    <lineage>
        <taxon>Eukaryota</taxon>
        <taxon>Sar</taxon>
        <taxon>Alveolata</taxon>
        <taxon>Apicomplexa</taxon>
        <taxon>Conoidasida</taxon>
        <taxon>Coccidia</taxon>
        <taxon>Eucoccidiorida</taxon>
        <taxon>Eimeriorina</taxon>
        <taxon>Sarcocystidae</taxon>
        <taxon>Cystoisospora</taxon>
    </lineage>
</organism>